<protein>
    <submittedName>
        <fullName evidence="4">Uncharacterized protein</fullName>
    </submittedName>
</protein>
<evidence type="ECO:0000256" key="1">
    <source>
        <dbReference type="SAM" id="Coils"/>
    </source>
</evidence>
<name>A0A7S4N7Y6_GUITH</name>
<evidence type="ECO:0000313" key="4">
    <source>
        <dbReference type="EMBL" id="CAE2270383.1"/>
    </source>
</evidence>
<accession>A0A7S4N7Y6</accession>
<gene>
    <name evidence="4" type="ORF">GTHE00462_LOCUS6847</name>
</gene>
<proteinExistence type="predicted"/>
<keyword evidence="3" id="KW-0812">Transmembrane</keyword>
<dbReference type="EMBL" id="HBKN01008728">
    <property type="protein sequence ID" value="CAE2270383.1"/>
    <property type="molecule type" value="Transcribed_RNA"/>
</dbReference>
<dbReference type="AlphaFoldDB" id="A0A7S4N7Y6"/>
<evidence type="ECO:0000256" key="3">
    <source>
        <dbReference type="SAM" id="Phobius"/>
    </source>
</evidence>
<feature type="region of interest" description="Disordered" evidence="2">
    <location>
        <begin position="144"/>
        <end position="163"/>
    </location>
</feature>
<keyword evidence="3" id="KW-0472">Membrane</keyword>
<organism evidence="4">
    <name type="scientific">Guillardia theta</name>
    <name type="common">Cryptophyte</name>
    <name type="synonym">Cryptomonas phi</name>
    <dbReference type="NCBI Taxonomy" id="55529"/>
    <lineage>
        <taxon>Eukaryota</taxon>
        <taxon>Cryptophyceae</taxon>
        <taxon>Pyrenomonadales</taxon>
        <taxon>Geminigeraceae</taxon>
        <taxon>Guillardia</taxon>
    </lineage>
</organism>
<feature type="coiled-coil region" evidence="1">
    <location>
        <begin position="116"/>
        <end position="143"/>
    </location>
</feature>
<keyword evidence="3" id="KW-1133">Transmembrane helix</keyword>
<sequence>MMQDVNSLTRNKLEFSVVHRRIRVSELHESVTSRMSKNVTSFVNQTVPNFDNNIQNPGLIAAICFGGVMTVLWFLWVRGGMPTDHIMKMIDEEKKMLESGQLKNTLQSQVRLGSSLQRKDQTSEAIKQQIRDLDDRLRELCSEDNNDEQERSEADAAGVGNNHFKYETPSQIKLEIAALERKIQSHAGGMRM</sequence>
<keyword evidence="1" id="KW-0175">Coiled coil</keyword>
<evidence type="ECO:0000256" key="2">
    <source>
        <dbReference type="SAM" id="MobiDB-lite"/>
    </source>
</evidence>
<reference evidence="4" key="1">
    <citation type="submission" date="2021-01" db="EMBL/GenBank/DDBJ databases">
        <authorList>
            <person name="Corre E."/>
            <person name="Pelletier E."/>
            <person name="Niang G."/>
            <person name="Scheremetjew M."/>
            <person name="Finn R."/>
            <person name="Kale V."/>
            <person name="Holt S."/>
            <person name="Cochrane G."/>
            <person name="Meng A."/>
            <person name="Brown T."/>
            <person name="Cohen L."/>
        </authorList>
    </citation>
    <scope>NUCLEOTIDE SEQUENCE</scope>
    <source>
        <strain evidence="4">CCMP 2712</strain>
    </source>
</reference>
<feature type="transmembrane region" description="Helical" evidence="3">
    <location>
        <begin position="58"/>
        <end position="77"/>
    </location>
</feature>